<dbReference type="InterPro" id="IPR011991">
    <property type="entry name" value="ArsR-like_HTH"/>
</dbReference>
<dbReference type="InterPro" id="IPR036388">
    <property type="entry name" value="WH-like_DNA-bd_sf"/>
</dbReference>
<keyword evidence="3" id="KW-1185">Reference proteome</keyword>
<organism evidence="2 3">
    <name type="scientific">Virgisporangium aliadipatigenens</name>
    <dbReference type="NCBI Taxonomy" id="741659"/>
    <lineage>
        <taxon>Bacteria</taxon>
        <taxon>Bacillati</taxon>
        <taxon>Actinomycetota</taxon>
        <taxon>Actinomycetes</taxon>
        <taxon>Micromonosporales</taxon>
        <taxon>Micromonosporaceae</taxon>
        <taxon>Virgisporangium</taxon>
    </lineage>
</organism>
<proteinExistence type="predicted"/>
<sequence length="163" mass="17778">MKDVQKRLDELAKRVSALEKAAPPAPTANATGWQDLTPETFVYGGLGGWDERTIAWQIARGWDEIRAAPAEPSAGVLAALGNPTRVRIVAELLRRRLTTAELARLLDQPSSGQLFHHLKELLAAGVIHQPVRGTYAVREHHVVPLLAVLCAVMDLRPSVAEES</sequence>
<gene>
    <name evidence="2" type="ORF">Val02_62330</name>
</gene>
<evidence type="ECO:0000313" key="3">
    <source>
        <dbReference type="Proteomes" id="UP000619260"/>
    </source>
</evidence>
<dbReference type="Pfam" id="PF12840">
    <property type="entry name" value="HTH_20"/>
    <property type="match status" value="1"/>
</dbReference>
<dbReference type="InterPro" id="IPR001845">
    <property type="entry name" value="HTH_ArsR_DNA-bd_dom"/>
</dbReference>
<dbReference type="Gene3D" id="1.10.10.10">
    <property type="entry name" value="Winged helix-like DNA-binding domain superfamily/Winged helix DNA-binding domain"/>
    <property type="match status" value="1"/>
</dbReference>
<protein>
    <recommendedName>
        <fullName evidence="1">HTH arsR-type domain-containing protein</fullName>
    </recommendedName>
</protein>
<accession>A0A8J4DUN6</accession>
<feature type="domain" description="HTH arsR-type" evidence="1">
    <location>
        <begin position="75"/>
        <end position="151"/>
    </location>
</feature>
<dbReference type="GO" id="GO:0003700">
    <property type="term" value="F:DNA-binding transcription factor activity"/>
    <property type="evidence" value="ECO:0007669"/>
    <property type="project" value="InterPro"/>
</dbReference>
<dbReference type="CDD" id="cd00090">
    <property type="entry name" value="HTH_ARSR"/>
    <property type="match status" value="1"/>
</dbReference>
<dbReference type="AlphaFoldDB" id="A0A8J4DUN6"/>
<dbReference type="SMART" id="SM00418">
    <property type="entry name" value="HTH_ARSR"/>
    <property type="match status" value="1"/>
</dbReference>
<evidence type="ECO:0000313" key="2">
    <source>
        <dbReference type="EMBL" id="GIJ49347.1"/>
    </source>
</evidence>
<dbReference type="Proteomes" id="UP000619260">
    <property type="component" value="Unassembled WGS sequence"/>
</dbReference>
<comment type="caution">
    <text evidence="2">The sequence shown here is derived from an EMBL/GenBank/DDBJ whole genome shotgun (WGS) entry which is preliminary data.</text>
</comment>
<evidence type="ECO:0000259" key="1">
    <source>
        <dbReference type="SMART" id="SM00418"/>
    </source>
</evidence>
<reference evidence="2" key="1">
    <citation type="submission" date="2021-01" db="EMBL/GenBank/DDBJ databases">
        <title>Whole genome shotgun sequence of Virgisporangium aliadipatigenens NBRC 105644.</title>
        <authorList>
            <person name="Komaki H."/>
            <person name="Tamura T."/>
        </authorList>
    </citation>
    <scope>NUCLEOTIDE SEQUENCE</scope>
    <source>
        <strain evidence="2">NBRC 105644</strain>
    </source>
</reference>
<dbReference type="SUPFAM" id="SSF46785">
    <property type="entry name" value="Winged helix' DNA-binding domain"/>
    <property type="match status" value="1"/>
</dbReference>
<dbReference type="EMBL" id="BOPF01000026">
    <property type="protein sequence ID" value="GIJ49347.1"/>
    <property type="molecule type" value="Genomic_DNA"/>
</dbReference>
<dbReference type="RefSeq" id="WP_203902818.1">
    <property type="nucleotide sequence ID" value="NZ_BOPF01000026.1"/>
</dbReference>
<dbReference type="InterPro" id="IPR036390">
    <property type="entry name" value="WH_DNA-bd_sf"/>
</dbReference>
<name>A0A8J4DUN6_9ACTN</name>